<evidence type="ECO:0000256" key="6">
    <source>
        <dbReference type="ARBA" id="ARBA00022842"/>
    </source>
</evidence>
<dbReference type="HAMAP" id="MF_00265">
    <property type="entry name" value="VapC_Nob1"/>
    <property type="match status" value="1"/>
</dbReference>
<name>A0A6J6GI87_9ZZZZ</name>
<evidence type="ECO:0000259" key="8">
    <source>
        <dbReference type="Pfam" id="PF01850"/>
    </source>
</evidence>
<evidence type="ECO:0000256" key="2">
    <source>
        <dbReference type="ARBA" id="ARBA00022649"/>
    </source>
</evidence>
<keyword evidence="5" id="KW-0378">Hydrolase</keyword>
<comment type="cofactor">
    <cofactor evidence="1">
        <name>Mg(2+)</name>
        <dbReference type="ChEBI" id="CHEBI:18420"/>
    </cofactor>
</comment>
<evidence type="ECO:0000256" key="4">
    <source>
        <dbReference type="ARBA" id="ARBA00022723"/>
    </source>
</evidence>
<reference evidence="9" key="1">
    <citation type="submission" date="2020-05" db="EMBL/GenBank/DDBJ databases">
        <authorList>
            <person name="Chiriac C."/>
            <person name="Salcher M."/>
            <person name="Ghai R."/>
            <person name="Kavagutti S V."/>
        </authorList>
    </citation>
    <scope>NUCLEOTIDE SEQUENCE</scope>
</reference>
<accession>A0A6J6GI87</accession>
<dbReference type="GO" id="GO:0046872">
    <property type="term" value="F:metal ion binding"/>
    <property type="evidence" value="ECO:0007669"/>
    <property type="project" value="UniProtKB-KW"/>
</dbReference>
<dbReference type="EMBL" id="CAEZSR010000307">
    <property type="protein sequence ID" value="CAB4599599.1"/>
    <property type="molecule type" value="Genomic_DNA"/>
</dbReference>
<dbReference type="GO" id="GO:0016787">
    <property type="term" value="F:hydrolase activity"/>
    <property type="evidence" value="ECO:0007669"/>
    <property type="project" value="UniProtKB-KW"/>
</dbReference>
<evidence type="ECO:0000256" key="7">
    <source>
        <dbReference type="ARBA" id="ARBA00038093"/>
    </source>
</evidence>
<organism evidence="9">
    <name type="scientific">freshwater metagenome</name>
    <dbReference type="NCBI Taxonomy" id="449393"/>
    <lineage>
        <taxon>unclassified sequences</taxon>
        <taxon>metagenomes</taxon>
        <taxon>ecological metagenomes</taxon>
    </lineage>
</organism>
<dbReference type="PANTHER" id="PTHR33653">
    <property type="entry name" value="RIBONUCLEASE VAPC2"/>
    <property type="match status" value="1"/>
</dbReference>
<comment type="similarity">
    <text evidence="7">Belongs to the PINc/VapC protein family.</text>
</comment>
<dbReference type="InterPro" id="IPR050556">
    <property type="entry name" value="Type_II_TA_system_RNase"/>
</dbReference>
<dbReference type="AlphaFoldDB" id="A0A6J6GI87"/>
<proteinExistence type="inferred from homology"/>
<keyword evidence="6" id="KW-0460">Magnesium</keyword>
<keyword evidence="2" id="KW-1277">Toxin-antitoxin system</keyword>
<keyword evidence="4" id="KW-0479">Metal-binding</keyword>
<protein>
    <submittedName>
        <fullName evidence="9">Unannotated protein</fullName>
    </submittedName>
</protein>
<evidence type="ECO:0000256" key="1">
    <source>
        <dbReference type="ARBA" id="ARBA00001946"/>
    </source>
</evidence>
<evidence type="ECO:0000256" key="3">
    <source>
        <dbReference type="ARBA" id="ARBA00022722"/>
    </source>
</evidence>
<dbReference type="Gene3D" id="3.40.50.1010">
    <property type="entry name" value="5'-nuclease"/>
    <property type="match status" value="1"/>
</dbReference>
<dbReference type="Pfam" id="PF01850">
    <property type="entry name" value="PIN"/>
    <property type="match status" value="1"/>
</dbReference>
<dbReference type="InterPro" id="IPR029060">
    <property type="entry name" value="PIN-like_dom_sf"/>
</dbReference>
<sequence length="132" mass="14359">MILIDTSAWIEFLRGTDSPVCEAVDRLLAGDIAICDAISMELFAGARDERQLLQLRGLLARATTLPTTPADHESAAAMYRACRVRGETVRKLIDCLIGAVAVAAEVEVLHADADFETLARHTDLRTHSASLR</sequence>
<dbReference type="PANTHER" id="PTHR33653:SF1">
    <property type="entry name" value="RIBONUCLEASE VAPC2"/>
    <property type="match status" value="1"/>
</dbReference>
<dbReference type="InterPro" id="IPR022907">
    <property type="entry name" value="VapC_family"/>
</dbReference>
<dbReference type="SUPFAM" id="SSF88723">
    <property type="entry name" value="PIN domain-like"/>
    <property type="match status" value="1"/>
</dbReference>
<evidence type="ECO:0000313" key="9">
    <source>
        <dbReference type="EMBL" id="CAB4599599.1"/>
    </source>
</evidence>
<dbReference type="InterPro" id="IPR002716">
    <property type="entry name" value="PIN_dom"/>
</dbReference>
<keyword evidence="3" id="KW-0540">Nuclease</keyword>
<dbReference type="GO" id="GO:0004540">
    <property type="term" value="F:RNA nuclease activity"/>
    <property type="evidence" value="ECO:0007669"/>
    <property type="project" value="InterPro"/>
</dbReference>
<evidence type="ECO:0000256" key="5">
    <source>
        <dbReference type="ARBA" id="ARBA00022801"/>
    </source>
</evidence>
<gene>
    <name evidence="9" type="ORF">UFOPK1493_04230</name>
</gene>
<feature type="domain" description="PIN" evidence="8">
    <location>
        <begin position="2"/>
        <end position="119"/>
    </location>
</feature>